<feature type="transmembrane region" description="Helical" evidence="7">
    <location>
        <begin position="20"/>
        <end position="36"/>
    </location>
</feature>
<dbReference type="KEGG" id="nwr:E3U44_04525"/>
<keyword evidence="3 7" id="KW-0808">Transferase</keyword>
<feature type="binding site" evidence="7">
    <location>
        <position position="139"/>
    </location>
    <ligand>
        <name>a 1,2-diacyl-sn-glycero-3-phospho-(1'-sn-glycerol)</name>
        <dbReference type="ChEBI" id="CHEBI:64716"/>
    </ligand>
</feature>
<evidence type="ECO:0000256" key="5">
    <source>
        <dbReference type="ARBA" id="ARBA00022989"/>
    </source>
</evidence>
<evidence type="ECO:0000256" key="6">
    <source>
        <dbReference type="ARBA" id="ARBA00023136"/>
    </source>
</evidence>
<evidence type="ECO:0000256" key="4">
    <source>
        <dbReference type="ARBA" id="ARBA00022692"/>
    </source>
</evidence>
<dbReference type="PANTHER" id="PTHR30589">
    <property type="entry name" value="PROLIPOPROTEIN DIACYLGLYCERYL TRANSFERASE"/>
    <property type="match status" value="1"/>
</dbReference>
<dbReference type="NCBIfam" id="TIGR00544">
    <property type="entry name" value="lgt"/>
    <property type="match status" value="1"/>
</dbReference>
<comment type="function">
    <text evidence="7">Catalyzes the transfer of the diacylglyceryl group from phosphatidylglycerol to the sulfhydryl group of the N-terminal cysteine of a prolipoprotein, the first step in the formation of mature lipoproteins.</text>
</comment>
<dbReference type="OrthoDB" id="871140at2"/>
<sequence length="269" mass="30156">MISYPNFDPVAFSLGPLKVHWYGIMYLIGFLGAWGLGRLRAKRPTSGWRPEQVDDLIFYGALGVILGGRLGYALFYDFDNVLADPLRIFKIWQGGMSFHGGLLGVLVAMAIYARKVGKRFFQVTDFVAPLVPIGLGAGRIGNFINGELWGKVTDVPWGMVFPDPRAGDLPRHPSQLYEAALEGVALFLILWFFSSRPRPTMAVSGLFLLCYGLFRFIVEFVRVPDAHLGYLAFGWLTMGQVLSLPMILIGVILLGWAYLRANRFEKSWR</sequence>
<feature type="transmembrane region" description="Helical" evidence="7">
    <location>
        <begin position="200"/>
        <end position="218"/>
    </location>
</feature>
<keyword evidence="9" id="KW-1185">Reference proteome</keyword>
<evidence type="ECO:0000256" key="7">
    <source>
        <dbReference type="HAMAP-Rule" id="MF_01147"/>
    </source>
</evidence>
<dbReference type="Pfam" id="PF01790">
    <property type="entry name" value="LGT"/>
    <property type="match status" value="1"/>
</dbReference>
<keyword evidence="6 7" id="KW-0472">Membrane</keyword>
<feature type="transmembrane region" description="Helical" evidence="7">
    <location>
        <begin position="96"/>
        <end position="114"/>
    </location>
</feature>
<dbReference type="Proteomes" id="UP000294325">
    <property type="component" value="Chromosome"/>
</dbReference>
<feature type="transmembrane region" description="Helical" evidence="7">
    <location>
        <begin position="56"/>
        <end position="76"/>
    </location>
</feature>
<comment type="subcellular location">
    <subcellularLocation>
        <location evidence="7">Cell membrane</location>
        <topology evidence="7">Multi-pass membrane protein</topology>
    </subcellularLocation>
</comment>
<keyword evidence="4 7" id="KW-0812">Transmembrane</keyword>
<dbReference type="GO" id="GO:0005886">
    <property type="term" value="C:plasma membrane"/>
    <property type="evidence" value="ECO:0007669"/>
    <property type="project" value="UniProtKB-SubCell"/>
</dbReference>
<accession>A0A4P7C496</accession>
<dbReference type="AlphaFoldDB" id="A0A4P7C496"/>
<reference evidence="8 9" key="1">
    <citation type="submission" date="2019-03" db="EMBL/GenBank/DDBJ databases">
        <title>The genome sequence of Nitrosococcus wardiae strain D1FHST reveals the archetypal metabolic capacity of ammonia-oxidizing Gammaproteobacteria.</title>
        <authorList>
            <person name="Wang L."/>
            <person name="Lim C.K."/>
            <person name="Hanson T.E."/>
            <person name="Dang H."/>
            <person name="Klotz M.G."/>
        </authorList>
    </citation>
    <scope>NUCLEOTIDE SEQUENCE [LARGE SCALE GENOMIC DNA]</scope>
    <source>
        <strain evidence="8 9">D1FHS</strain>
    </source>
</reference>
<dbReference type="PANTHER" id="PTHR30589:SF0">
    <property type="entry name" value="PHOSPHATIDYLGLYCEROL--PROLIPOPROTEIN DIACYLGLYCERYL TRANSFERASE"/>
    <property type="match status" value="1"/>
</dbReference>
<dbReference type="UniPathway" id="UPA00664"/>
<organism evidence="8 9">
    <name type="scientific">Nitrosococcus wardiae</name>
    <dbReference type="NCBI Taxonomy" id="1814290"/>
    <lineage>
        <taxon>Bacteria</taxon>
        <taxon>Pseudomonadati</taxon>
        <taxon>Pseudomonadota</taxon>
        <taxon>Gammaproteobacteria</taxon>
        <taxon>Chromatiales</taxon>
        <taxon>Chromatiaceae</taxon>
        <taxon>Nitrosococcus</taxon>
    </lineage>
</organism>
<keyword evidence="2 7" id="KW-1003">Cell membrane</keyword>
<name>A0A4P7C496_9GAMM</name>
<protein>
    <recommendedName>
        <fullName evidence="7">Phosphatidylglycerol--prolipoprotein diacylglyceryl transferase</fullName>
        <ecNumber evidence="7">2.5.1.145</ecNumber>
    </recommendedName>
</protein>
<keyword evidence="8" id="KW-0449">Lipoprotein</keyword>
<evidence type="ECO:0000313" key="8">
    <source>
        <dbReference type="EMBL" id="QBQ56444.1"/>
    </source>
</evidence>
<evidence type="ECO:0000256" key="3">
    <source>
        <dbReference type="ARBA" id="ARBA00022679"/>
    </source>
</evidence>
<feature type="transmembrane region" description="Helical" evidence="7">
    <location>
        <begin position="230"/>
        <end position="259"/>
    </location>
</feature>
<proteinExistence type="inferred from homology"/>
<dbReference type="HAMAP" id="MF_01147">
    <property type="entry name" value="Lgt"/>
    <property type="match status" value="1"/>
</dbReference>
<comment type="catalytic activity">
    <reaction evidence="7">
        <text>L-cysteinyl-[prolipoprotein] + a 1,2-diacyl-sn-glycero-3-phospho-(1'-sn-glycerol) = an S-1,2-diacyl-sn-glyceryl-L-cysteinyl-[prolipoprotein] + sn-glycerol 1-phosphate + H(+)</text>
        <dbReference type="Rhea" id="RHEA:56712"/>
        <dbReference type="Rhea" id="RHEA-COMP:14679"/>
        <dbReference type="Rhea" id="RHEA-COMP:14680"/>
        <dbReference type="ChEBI" id="CHEBI:15378"/>
        <dbReference type="ChEBI" id="CHEBI:29950"/>
        <dbReference type="ChEBI" id="CHEBI:57685"/>
        <dbReference type="ChEBI" id="CHEBI:64716"/>
        <dbReference type="ChEBI" id="CHEBI:140658"/>
        <dbReference type="EC" id="2.5.1.145"/>
    </reaction>
</comment>
<dbReference type="GO" id="GO:0008961">
    <property type="term" value="F:phosphatidylglycerol-prolipoprotein diacylglyceryl transferase activity"/>
    <property type="evidence" value="ECO:0007669"/>
    <property type="project" value="UniProtKB-UniRule"/>
</dbReference>
<dbReference type="InterPro" id="IPR001640">
    <property type="entry name" value="Lgt"/>
</dbReference>
<gene>
    <name evidence="7" type="primary">lgt</name>
    <name evidence="8" type="ORF">E3U44_04525</name>
</gene>
<evidence type="ECO:0000256" key="1">
    <source>
        <dbReference type="ARBA" id="ARBA00007150"/>
    </source>
</evidence>
<comment type="similarity">
    <text evidence="1 7">Belongs to the Lgt family.</text>
</comment>
<comment type="pathway">
    <text evidence="7">Protein modification; lipoprotein biosynthesis (diacylglyceryl transfer).</text>
</comment>
<dbReference type="PROSITE" id="PS01311">
    <property type="entry name" value="LGT"/>
    <property type="match status" value="1"/>
</dbReference>
<feature type="transmembrane region" description="Helical" evidence="7">
    <location>
        <begin position="126"/>
        <end position="144"/>
    </location>
</feature>
<dbReference type="GO" id="GO:0042158">
    <property type="term" value="P:lipoprotein biosynthetic process"/>
    <property type="evidence" value="ECO:0007669"/>
    <property type="project" value="UniProtKB-UniRule"/>
</dbReference>
<dbReference type="EC" id="2.5.1.145" evidence="7"/>
<keyword evidence="5 7" id="KW-1133">Transmembrane helix</keyword>
<dbReference type="EMBL" id="CP038033">
    <property type="protein sequence ID" value="QBQ56444.1"/>
    <property type="molecule type" value="Genomic_DNA"/>
</dbReference>
<feature type="transmembrane region" description="Helical" evidence="7">
    <location>
        <begin position="176"/>
        <end position="193"/>
    </location>
</feature>
<evidence type="ECO:0000256" key="2">
    <source>
        <dbReference type="ARBA" id="ARBA00022475"/>
    </source>
</evidence>
<evidence type="ECO:0000313" key="9">
    <source>
        <dbReference type="Proteomes" id="UP000294325"/>
    </source>
</evidence>